<evidence type="ECO:0000256" key="5">
    <source>
        <dbReference type="SAM" id="SignalP"/>
    </source>
</evidence>
<dbReference type="PANTHER" id="PTHR46233:SF3">
    <property type="entry name" value="HYDROXYACYLGLUTATHIONE HYDROLASE GLOC"/>
    <property type="match status" value="1"/>
</dbReference>
<keyword evidence="3 7" id="KW-0378">Hydrolase</keyword>
<proteinExistence type="predicted"/>
<dbReference type="Pfam" id="PF00753">
    <property type="entry name" value="Lactamase_B"/>
    <property type="match status" value="1"/>
</dbReference>
<dbReference type="EC" id="3.5.2.6" evidence="7"/>
<dbReference type="EMBL" id="JAUSRD010000024">
    <property type="protein sequence ID" value="MDP9897145.1"/>
    <property type="molecule type" value="Genomic_DNA"/>
</dbReference>
<dbReference type="InterPro" id="IPR001279">
    <property type="entry name" value="Metallo-B-lactamas"/>
</dbReference>
<evidence type="ECO:0000259" key="6">
    <source>
        <dbReference type="SMART" id="SM00849"/>
    </source>
</evidence>
<dbReference type="Gene3D" id="3.60.15.10">
    <property type="entry name" value="Ribonuclease Z/Hydroxyacylglutathione hydrolase-like"/>
    <property type="match status" value="1"/>
</dbReference>
<dbReference type="Proteomes" id="UP001242045">
    <property type="component" value="Unassembled WGS sequence"/>
</dbReference>
<dbReference type="AlphaFoldDB" id="A0AAW8D3L0"/>
<feature type="domain" description="Metallo-beta-lactamase" evidence="6">
    <location>
        <begin position="108"/>
        <end position="295"/>
    </location>
</feature>
<name>A0AAW8D3L0_9BURK</name>
<dbReference type="CDD" id="cd16280">
    <property type="entry name" value="metallo-hydrolase-like_MBL-fold"/>
    <property type="match status" value="1"/>
</dbReference>
<reference evidence="7" key="1">
    <citation type="submission" date="2023-07" db="EMBL/GenBank/DDBJ databases">
        <title>Sorghum-associated microbial communities from plants grown in Nebraska, USA.</title>
        <authorList>
            <person name="Schachtman D."/>
        </authorList>
    </citation>
    <scope>NUCLEOTIDE SEQUENCE</scope>
    <source>
        <strain evidence="7">DS3754</strain>
    </source>
</reference>
<gene>
    <name evidence="7" type="ORF">J2W31_006287</name>
</gene>
<feature type="chain" id="PRO_5043701098" evidence="5">
    <location>
        <begin position="20"/>
        <end position="348"/>
    </location>
</feature>
<dbReference type="InterPro" id="IPR051453">
    <property type="entry name" value="MBL_Glyoxalase_II"/>
</dbReference>
<evidence type="ECO:0000256" key="4">
    <source>
        <dbReference type="ARBA" id="ARBA00022833"/>
    </source>
</evidence>
<keyword evidence="2" id="KW-0479">Metal-binding</keyword>
<evidence type="ECO:0000256" key="1">
    <source>
        <dbReference type="ARBA" id="ARBA00001947"/>
    </source>
</evidence>
<dbReference type="SUPFAM" id="SSF56281">
    <property type="entry name" value="Metallo-hydrolase/oxidoreductase"/>
    <property type="match status" value="1"/>
</dbReference>
<evidence type="ECO:0000313" key="7">
    <source>
        <dbReference type="EMBL" id="MDP9897145.1"/>
    </source>
</evidence>
<comment type="caution">
    <text evidence="7">The sequence shown here is derived from an EMBL/GenBank/DDBJ whole genome shotgun (WGS) entry which is preliminary data.</text>
</comment>
<keyword evidence="4" id="KW-0862">Zinc</keyword>
<dbReference type="GO" id="GO:0046872">
    <property type="term" value="F:metal ion binding"/>
    <property type="evidence" value="ECO:0007669"/>
    <property type="project" value="UniProtKB-KW"/>
</dbReference>
<dbReference type="InterPro" id="IPR036866">
    <property type="entry name" value="RibonucZ/Hydroxyglut_hydro"/>
</dbReference>
<evidence type="ECO:0000313" key="8">
    <source>
        <dbReference type="Proteomes" id="UP001242045"/>
    </source>
</evidence>
<dbReference type="GO" id="GO:0008800">
    <property type="term" value="F:beta-lactamase activity"/>
    <property type="evidence" value="ECO:0007669"/>
    <property type="project" value="UniProtKB-EC"/>
</dbReference>
<evidence type="ECO:0000256" key="3">
    <source>
        <dbReference type="ARBA" id="ARBA00022801"/>
    </source>
</evidence>
<dbReference type="SMART" id="SM00849">
    <property type="entry name" value="Lactamase_B"/>
    <property type="match status" value="1"/>
</dbReference>
<dbReference type="PANTHER" id="PTHR46233">
    <property type="entry name" value="HYDROXYACYLGLUTATHIONE HYDROLASE GLOC"/>
    <property type="match status" value="1"/>
</dbReference>
<accession>A0AAW8D3L0</accession>
<dbReference type="RefSeq" id="WP_307687160.1">
    <property type="nucleotide sequence ID" value="NZ_JAUSRD010000024.1"/>
</dbReference>
<dbReference type="PROSITE" id="PS51257">
    <property type="entry name" value="PROKAR_LIPOPROTEIN"/>
    <property type="match status" value="1"/>
</dbReference>
<keyword evidence="5" id="KW-0732">Signal</keyword>
<sequence>MAFLRENSRTLLLKTTALAAVAAFIQGCAQTPAQQQQPPSEATVAAHVAAATRTAGTDLLPFLSLCKPAPAAQPPQAELDKGLKALIDKPAPPPGKAFDNLYFLGADWVSAWAIKTSDGIILIDALNNQMEAAALIEGGMRRLGLDPAQIKYVVVTHGHGDHYGGAPYLAQKYRARVVMSEADWTMTETKLEFATPIWGAPPKRGAGDVSVKDGDRLTLGDTTLTLYITPGHTMGTISPVFDVSANGRKHRAMLWGGTAFNFGKNLPRLESYIGATRRMDTVVKAQNVDVLLSNHSAMDSSQTRLAALRQQPANGANPFVIGTPAVSRALNVMGECAEAQRDRFAMQP</sequence>
<comment type="cofactor">
    <cofactor evidence="1">
        <name>Zn(2+)</name>
        <dbReference type="ChEBI" id="CHEBI:29105"/>
    </cofactor>
</comment>
<protein>
    <submittedName>
        <fullName evidence="7">Metallo-beta-lactamase class B</fullName>
        <ecNumber evidence="7">3.5.2.6</ecNumber>
    </submittedName>
</protein>
<feature type="signal peptide" evidence="5">
    <location>
        <begin position="1"/>
        <end position="19"/>
    </location>
</feature>
<evidence type="ECO:0000256" key="2">
    <source>
        <dbReference type="ARBA" id="ARBA00022723"/>
    </source>
</evidence>
<organism evidence="7 8">
    <name type="scientific">Variovorax boronicumulans</name>
    <dbReference type="NCBI Taxonomy" id="436515"/>
    <lineage>
        <taxon>Bacteria</taxon>
        <taxon>Pseudomonadati</taxon>
        <taxon>Pseudomonadota</taxon>
        <taxon>Betaproteobacteria</taxon>
        <taxon>Burkholderiales</taxon>
        <taxon>Comamonadaceae</taxon>
        <taxon>Variovorax</taxon>
    </lineage>
</organism>